<dbReference type="PANTHER" id="PTHR30151">
    <property type="entry name" value="ALKANE SULFONATE ABC TRANSPORTER-RELATED, MEMBRANE SUBUNIT"/>
    <property type="match status" value="1"/>
</dbReference>
<dbReference type="Proteomes" id="UP000632273">
    <property type="component" value="Unassembled WGS sequence"/>
</dbReference>
<dbReference type="InterPro" id="IPR035906">
    <property type="entry name" value="MetI-like_sf"/>
</dbReference>
<dbReference type="PROSITE" id="PS50928">
    <property type="entry name" value="ABC_TM1"/>
    <property type="match status" value="1"/>
</dbReference>
<evidence type="ECO:0000259" key="8">
    <source>
        <dbReference type="PROSITE" id="PS50928"/>
    </source>
</evidence>
<name>A0ABQ1TW02_9BACT</name>
<feature type="transmembrane region" description="Helical" evidence="7">
    <location>
        <begin position="151"/>
        <end position="170"/>
    </location>
</feature>
<organism evidence="9 10">
    <name type="scientific">Hymenobacter cavernae</name>
    <dbReference type="NCBI Taxonomy" id="2044852"/>
    <lineage>
        <taxon>Bacteria</taxon>
        <taxon>Pseudomonadati</taxon>
        <taxon>Bacteroidota</taxon>
        <taxon>Cytophagia</taxon>
        <taxon>Cytophagales</taxon>
        <taxon>Hymenobacteraceae</taxon>
        <taxon>Hymenobacter</taxon>
    </lineage>
</organism>
<evidence type="ECO:0000256" key="5">
    <source>
        <dbReference type="ARBA" id="ARBA00022989"/>
    </source>
</evidence>
<accession>A0ABQ1TW02</accession>
<keyword evidence="3" id="KW-1003">Cell membrane</keyword>
<evidence type="ECO:0000256" key="2">
    <source>
        <dbReference type="ARBA" id="ARBA00022448"/>
    </source>
</evidence>
<keyword evidence="6 7" id="KW-0472">Membrane</keyword>
<feature type="transmembrane region" description="Helical" evidence="7">
    <location>
        <begin position="127"/>
        <end position="145"/>
    </location>
</feature>
<sequence length="281" mass="31860">MTYAFLRFDKFSMTFRFVNYTSPMKELFSPNANPQRLVFMSMVATQAFVLLLLWMFYPLQLFPSLGEVFRSLGSLIADQGLIQELWASMTTALQSIAIATVLALLISYLTALPFFRPIAYAATKMRYLTLTGLTFFMALMVSSGHEVKLSVLIFGATVYLVTGMTSVILTTTQEEMDHARTLGMSEWRAFYEVVVLGKLDEMLEVVRQNFAIIWTMITLVETLYQSEGGIGLLLYKQNRYLHLDGVVAIQLVILATGALQDYVFVLLRRVFFPYSWLGAAK</sequence>
<evidence type="ECO:0000313" key="9">
    <source>
        <dbReference type="EMBL" id="GGF05193.1"/>
    </source>
</evidence>
<evidence type="ECO:0000256" key="3">
    <source>
        <dbReference type="ARBA" id="ARBA00022475"/>
    </source>
</evidence>
<feature type="transmembrane region" description="Helical" evidence="7">
    <location>
        <begin position="92"/>
        <end position="115"/>
    </location>
</feature>
<feature type="domain" description="ABC transmembrane type-1" evidence="8">
    <location>
        <begin position="85"/>
        <end position="264"/>
    </location>
</feature>
<evidence type="ECO:0000313" key="10">
    <source>
        <dbReference type="Proteomes" id="UP000632273"/>
    </source>
</evidence>
<reference evidence="10" key="1">
    <citation type="journal article" date="2019" name="Int. J. Syst. Evol. Microbiol.">
        <title>The Global Catalogue of Microorganisms (GCM) 10K type strain sequencing project: providing services to taxonomists for standard genome sequencing and annotation.</title>
        <authorList>
            <consortium name="The Broad Institute Genomics Platform"/>
            <consortium name="The Broad Institute Genome Sequencing Center for Infectious Disease"/>
            <person name="Wu L."/>
            <person name="Ma J."/>
        </authorList>
    </citation>
    <scope>NUCLEOTIDE SEQUENCE [LARGE SCALE GENOMIC DNA]</scope>
    <source>
        <strain evidence="10">CGMCC 1.15197</strain>
    </source>
</reference>
<evidence type="ECO:0000256" key="1">
    <source>
        <dbReference type="ARBA" id="ARBA00004651"/>
    </source>
</evidence>
<gene>
    <name evidence="9" type="ORF">GCM10011383_15360</name>
</gene>
<evidence type="ECO:0000256" key="6">
    <source>
        <dbReference type="ARBA" id="ARBA00023136"/>
    </source>
</evidence>
<comment type="subcellular location">
    <subcellularLocation>
        <location evidence="1">Cell membrane</location>
        <topology evidence="1">Multi-pass membrane protein</topology>
    </subcellularLocation>
</comment>
<dbReference type="Gene3D" id="1.10.3720.10">
    <property type="entry name" value="MetI-like"/>
    <property type="match status" value="1"/>
</dbReference>
<evidence type="ECO:0000256" key="7">
    <source>
        <dbReference type="SAM" id="Phobius"/>
    </source>
</evidence>
<dbReference type="InterPro" id="IPR000515">
    <property type="entry name" value="MetI-like"/>
</dbReference>
<proteinExistence type="predicted"/>
<dbReference type="SUPFAM" id="SSF161098">
    <property type="entry name" value="MetI-like"/>
    <property type="match status" value="1"/>
</dbReference>
<protein>
    <recommendedName>
        <fullName evidence="8">ABC transmembrane type-1 domain-containing protein</fullName>
    </recommendedName>
</protein>
<dbReference type="EMBL" id="BMHT01000002">
    <property type="protein sequence ID" value="GGF05193.1"/>
    <property type="molecule type" value="Genomic_DNA"/>
</dbReference>
<keyword evidence="2" id="KW-0813">Transport</keyword>
<feature type="transmembrane region" description="Helical" evidence="7">
    <location>
        <begin position="247"/>
        <end position="267"/>
    </location>
</feature>
<keyword evidence="5 7" id="KW-1133">Transmembrane helix</keyword>
<comment type="caution">
    <text evidence="9">The sequence shown here is derived from an EMBL/GenBank/DDBJ whole genome shotgun (WGS) entry which is preliminary data.</text>
</comment>
<keyword evidence="10" id="KW-1185">Reference proteome</keyword>
<evidence type="ECO:0000256" key="4">
    <source>
        <dbReference type="ARBA" id="ARBA00022692"/>
    </source>
</evidence>
<feature type="transmembrane region" description="Helical" evidence="7">
    <location>
        <begin position="37"/>
        <end position="57"/>
    </location>
</feature>
<dbReference type="PANTHER" id="PTHR30151:SF0">
    <property type="entry name" value="ABC TRANSPORTER PERMEASE PROTEIN MJ0413-RELATED"/>
    <property type="match status" value="1"/>
</dbReference>
<keyword evidence="4 7" id="KW-0812">Transmembrane</keyword>